<dbReference type="SMART" id="SM00558">
    <property type="entry name" value="JmjC"/>
    <property type="match status" value="1"/>
</dbReference>
<proteinExistence type="predicted"/>
<dbReference type="EMBL" id="HG322949">
    <property type="protein sequence ID" value="CDG84084.1"/>
    <property type="molecule type" value="Genomic_DNA"/>
</dbReference>
<accession>W0V5I2</accession>
<dbReference type="InterPro" id="IPR003347">
    <property type="entry name" value="JmjC_dom"/>
</dbReference>
<feature type="domain" description="JmjC" evidence="1">
    <location>
        <begin position="192"/>
        <end position="341"/>
    </location>
</feature>
<sequence>MDRMRALPTAQSTDLSDQWRGWIAENLILGTAPGSLIPILMQSGISEHVATLEVALALKSPYLQGANRLKNRLLKRDWVLGIQCKLNRLRAPQIERRHQLTAQEFLDEYYSINQPVIITGMMEDWPARQKWSADYFRGKFSEREVEVQFGRNADDNYELNSIAHKRKMAFGDYVELVQNSGKTNDFYMTANNDSLNRRALTELWDDIGQLPEYLKPDGQARGFLWYGPAGTVTPFHHDLTNNFMAQVSGRKRLRIIPACETANVANHRHCFTQVDGRNIDLQRFPQMANVQVLECVLEPGEILFLPVGCWHFVEGLDISVTVAFTNFKWDNDFYTMYPSHHDF</sequence>
<dbReference type="Gene3D" id="2.60.120.650">
    <property type="entry name" value="Cupin"/>
    <property type="match status" value="1"/>
</dbReference>
<protein>
    <submittedName>
        <fullName evidence="2">Transcription factor jumonji jmjC domain protein</fullName>
    </submittedName>
</protein>
<gene>
    <name evidence="2" type="ORF">GJA_3468</name>
</gene>
<dbReference type="OrthoDB" id="479699at2"/>
<dbReference type="PATRIC" id="fig|1349767.4.peg.69"/>
<dbReference type="PANTHER" id="PTHR12461">
    <property type="entry name" value="HYPOXIA-INDUCIBLE FACTOR 1 ALPHA INHIBITOR-RELATED"/>
    <property type="match status" value="1"/>
</dbReference>
<dbReference type="SUPFAM" id="SSF51197">
    <property type="entry name" value="Clavaminate synthase-like"/>
    <property type="match status" value="1"/>
</dbReference>
<dbReference type="PROSITE" id="PS51184">
    <property type="entry name" value="JMJC"/>
    <property type="match status" value="1"/>
</dbReference>
<evidence type="ECO:0000313" key="3">
    <source>
        <dbReference type="Proteomes" id="UP000027604"/>
    </source>
</evidence>
<dbReference type="STRING" id="1349767.GJA_3468"/>
<dbReference type="InterPro" id="IPR041667">
    <property type="entry name" value="Cupin_8"/>
</dbReference>
<organism evidence="2 3">
    <name type="scientific">Janthinobacterium agaricidamnosum NBRC 102515 = DSM 9628</name>
    <dbReference type="NCBI Taxonomy" id="1349767"/>
    <lineage>
        <taxon>Bacteria</taxon>
        <taxon>Pseudomonadati</taxon>
        <taxon>Pseudomonadota</taxon>
        <taxon>Betaproteobacteria</taxon>
        <taxon>Burkholderiales</taxon>
        <taxon>Oxalobacteraceae</taxon>
        <taxon>Janthinobacterium</taxon>
    </lineage>
</organism>
<evidence type="ECO:0000259" key="1">
    <source>
        <dbReference type="PROSITE" id="PS51184"/>
    </source>
</evidence>
<evidence type="ECO:0000313" key="2">
    <source>
        <dbReference type="EMBL" id="CDG84084.1"/>
    </source>
</evidence>
<reference evidence="2 3" key="1">
    <citation type="journal article" date="2015" name="Genome Announc.">
        <title>Genome Sequence of Mushroom Soft-Rot Pathogen Janthinobacterium agaricidamnosum.</title>
        <authorList>
            <person name="Graupner K."/>
            <person name="Lackner G."/>
            <person name="Hertweck C."/>
        </authorList>
    </citation>
    <scope>NUCLEOTIDE SEQUENCE [LARGE SCALE GENOMIC DNA]</scope>
    <source>
        <strain evidence="3">NBRC 102515 / DSM 9628</strain>
    </source>
</reference>
<dbReference type="PANTHER" id="PTHR12461:SF105">
    <property type="entry name" value="HYPOXIA-INDUCIBLE FACTOR 1-ALPHA INHIBITOR"/>
    <property type="match status" value="1"/>
</dbReference>
<name>W0V5I2_9BURK</name>
<dbReference type="Pfam" id="PF13621">
    <property type="entry name" value="Cupin_8"/>
    <property type="match status" value="1"/>
</dbReference>
<dbReference type="HOGENOM" id="CLU_016785_3_4_4"/>
<dbReference type="eggNOG" id="COG2850">
    <property type="taxonomic scope" value="Bacteria"/>
</dbReference>
<dbReference type="Proteomes" id="UP000027604">
    <property type="component" value="Chromosome I"/>
</dbReference>
<dbReference type="KEGG" id="jag:GJA_3468"/>
<dbReference type="AlphaFoldDB" id="W0V5I2"/>
<keyword evidence="3" id="KW-1185">Reference proteome</keyword>